<evidence type="ECO:0000256" key="2">
    <source>
        <dbReference type="ARBA" id="ARBA00022448"/>
    </source>
</evidence>
<dbReference type="AlphaFoldDB" id="Q02CS9"/>
<accession>Q02CS9</accession>
<comment type="similarity">
    <text evidence="10 11">Belongs to the TonB-dependent receptor family.</text>
</comment>
<keyword evidence="4 10" id="KW-0812">Transmembrane</keyword>
<comment type="subcellular location">
    <subcellularLocation>
        <location evidence="1 10">Cell outer membrane</location>
        <topology evidence="1 10">Multi-pass membrane protein</topology>
    </subcellularLocation>
</comment>
<dbReference type="HOGENOM" id="CLU_008287_18_5_0"/>
<keyword evidence="9 10" id="KW-0998">Cell outer membrane</keyword>
<dbReference type="eggNOG" id="COG4206">
    <property type="taxonomic scope" value="Bacteria"/>
</dbReference>
<dbReference type="Pfam" id="PF07715">
    <property type="entry name" value="Plug"/>
    <property type="match status" value="1"/>
</dbReference>
<keyword evidence="7 10" id="KW-0472">Membrane</keyword>
<organism evidence="15">
    <name type="scientific">Solibacter usitatus (strain Ellin6076)</name>
    <dbReference type="NCBI Taxonomy" id="234267"/>
    <lineage>
        <taxon>Bacteria</taxon>
        <taxon>Pseudomonadati</taxon>
        <taxon>Acidobacteriota</taxon>
        <taxon>Terriglobia</taxon>
        <taxon>Bryobacterales</taxon>
        <taxon>Solibacteraceae</taxon>
        <taxon>Candidatus Solibacter</taxon>
    </lineage>
</organism>
<keyword evidence="8 15" id="KW-0675">Receptor</keyword>
<feature type="domain" description="TonB-dependent receptor plug" evidence="14">
    <location>
        <begin position="119"/>
        <end position="222"/>
    </location>
</feature>
<dbReference type="InterPro" id="IPR037066">
    <property type="entry name" value="Plug_dom_sf"/>
</dbReference>
<feature type="chain" id="PRO_5004163630" evidence="12">
    <location>
        <begin position="22"/>
        <end position="726"/>
    </location>
</feature>
<dbReference type="PANTHER" id="PTHR30069:SF29">
    <property type="entry name" value="HEMOGLOBIN AND HEMOGLOBIN-HAPTOGLOBIN-BINDING PROTEIN 1-RELATED"/>
    <property type="match status" value="1"/>
</dbReference>
<dbReference type="Pfam" id="PF00593">
    <property type="entry name" value="TonB_dep_Rec_b-barrel"/>
    <property type="match status" value="1"/>
</dbReference>
<evidence type="ECO:0000256" key="4">
    <source>
        <dbReference type="ARBA" id="ARBA00022692"/>
    </source>
</evidence>
<proteinExistence type="inferred from homology"/>
<reference evidence="15" key="1">
    <citation type="submission" date="2006-10" db="EMBL/GenBank/DDBJ databases">
        <title>Complete sequence of Solibacter usitatus Ellin6076.</title>
        <authorList>
            <consortium name="US DOE Joint Genome Institute"/>
            <person name="Copeland A."/>
            <person name="Lucas S."/>
            <person name="Lapidus A."/>
            <person name="Barry K."/>
            <person name="Detter J.C."/>
            <person name="Glavina del Rio T."/>
            <person name="Hammon N."/>
            <person name="Israni S."/>
            <person name="Dalin E."/>
            <person name="Tice H."/>
            <person name="Pitluck S."/>
            <person name="Thompson L.S."/>
            <person name="Brettin T."/>
            <person name="Bruce D."/>
            <person name="Han C."/>
            <person name="Tapia R."/>
            <person name="Gilna P."/>
            <person name="Schmutz J."/>
            <person name="Larimer F."/>
            <person name="Land M."/>
            <person name="Hauser L."/>
            <person name="Kyrpides N."/>
            <person name="Mikhailova N."/>
            <person name="Janssen P.H."/>
            <person name="Kuske C.R."/>
            <person name="Richardson P."/>
        </authorList>
    </citation>
    <scope>NUCLEOTIDE SEQUENCE</scope>
    <source>
        <strain evidence="15">Ellin6076</strain>
    </source>
</reference>
<evidence type="ECO:0000256" key="10">
    <source>
        <dbReference type="PROSITE-ProRule" id="PRU01360"/>
    </source>
</evidence>
<evidence type="ECO:0000256" key="7">
    <source>
        <dbReference type="ARBA" id="ARBA00023136"/>
    </source>
</evidence>
<dbReference type="EMBL" id="CP000473">
    <property type="protein sequence ID" value="ABJ81137.1"/>
    <property type="molecule type" value="Genomic_DNA"/>
</dbReference>
<dbReference type="GO" id="GO:0044718">
    <property type="term" value="P:siderophore transmembrane transport"/>
    <property type="evidence" value="ECO:0007669"/>
    <property type="project" value="TreeGrafter"/>
</dbReference>
<sequence precursor="true">MLRNVAGLLAFCSFFSAGLRAAEIKGKIIDPSGAPVAGAQIAAVNRLGVIIRTTASLTGGFQLDAPETPDLRIVVTAAGFSTRTLPPAEAATVQLDIAPQVDSVEVVGSTIEIPTTLQASSVDIITNTQLRQRNEPFAMDLLRYVPGVAFNQSGAPGGVTSLFLRGGNANMNLVQIDGVPVIGFGGGLGFDFAHIPAEAVDHIELVRGAQSAVYGSYANSGVVDFVTRQPQSAPQLDLLAEGGSHNERRFGITATGSLAGFGLLVSASRFDTDGVVANNDYRNEDVLLNVTRRFGRQSLALHGYFDSNDVGEPGPWGSNPLHIFTGIDHVSRGKNNFSEYGAHYEAGLSARVRTELTGSFFLANNGYVSQYGFSYNQDIRGLGESRTIVSISPHDTASFGVTAGREQVTNTYITDSSFSTFPIKRNEIAIYAENRYEIGNRLFLSAGLRGEFFRTASVPSDGFSRPFFPQTNISRANPKFSAAYAVPKGTRLHASFGMGVRPPSGFELAFTNNPALRPERTRSFDAGIEQRLGKFLVLDGTYFYNRYYDLIVTLGGSLTTLSHYKSANLANSRAQGAEFSARLRPARWVFVTGSYTLLETRILSLDGSSNQAPLPFTVGQQLTRRPENSGSLVATFTHGRLAADLTGYFRGKTLFEEPSYGASSGLFWDPGFANVGVNVNYSLAHGVAAYAHLRNALNKDYEEIYGFPSPKLNFVAGLKWTLAKGQ</sequence>
<keyword evidence="3 10" id="KW-1134">Transmembrane beta strand</keyword>
<dbReference type="SUPFAM" id="SSF49464">
    <property type="entry name" value="Carboxypeptidase regulatory domain-like"/>
    <property type="match status" value="1"/>
</dbReference>
<evidence type="ECO:0000256" key="3">
    <source>
        <dbReference type="ARBA" id="ARBA00022452"/>
    </source>
</evidence>
<dbReference type="PROSITE" id="PS52016">
    <property type="entry name" value="TONB_DEPENDENT_REC_3"/>
    <property type="match status" value="1"/>
</dbReference>
<dbReference type="Gene3D" id="2.40.170.20">
    <property type="entry name" value="TonB-dependent receptor, beta-barrel domain"/>
    <property type="match status" value="1"/>
</dbReference>
<evidence type="ECO:0000256" key="6">
    <source>
        <dbReference type="ARBA" id="ARBA00023077"/>
    </source>
</evidence>
<keyword evidence="2 10" id="KW-0813">Transport</keyword>
<dbReference type="GO" id="GO:0015344">
    <property type="term" value="F:siderophore uptake transmembrane transporter activity"/>
    <property type="evidence" value="ECO:0007669"/>
    <property type="project" value="TreeGrafter"/>
</dbReference>
<gene>
    <name evidence="15" type="ordered locus">Acid_0122</name>
</gene>
<evidence type="ECO:0000259" key="13">
    <source>
        <dbReference type="Pfam" id="PF00593"/>
    </source>
</evidence>
<keyword evidence="5 12" id="KW-0732">Signal</keyword>
<dbReference type="InParanoid" id="Q02CS9"/>
<evidence type="ECO:0000256" key="9">
    <source>
        <dbReference type="ARBA" id="ARBA00023237"/>
    </source>
</evidence>
<evidence type="ECO:0000256" key="8">
    <source>
        <dbReference type="ARBA" id="ARBA00023170"/>
    </source>
</evidence>
<dbReference type="InterPro" id="IPR012910">
    <property type="entry name" value="Plug_dom"/>
</dbReference>
<keyword evidence="6 11" id="KW-0798">TonB box</keyword>
<dbReference type="KEGG" id="sus:Acid_0122"/>
<protein>
    <submittedName>
        <fullName evidence="15">TonB-dependent receptor</fullName>
    </submittedName>
</protein>
<feature type="signal peptide" evidence="12">
    <location>
        <begin position="1"/>
        <end position="21"/>
    </location>
</feature>
<dbReference type="Pfam" id="PF13620">
    <property type="entry name" value="CarboxypepD_reg"/>
    <property type="match status" value="1"/>
</dbReference>
<evidence type="ECO:0000256" key="11">
    <source>
        <dbReference type="RuleBase" id="RU003357"/>
    </source>
</evidence>
<dbReference type="InterPro" id="IPR008969">
    <property type="entry name" value="CarboxyPept-like_regulatory"/>
</dbReference>
<dbReference type="Gene3D" id="2.170.130.10">
    <property type="entry name" value="TonB-dependent receptor, plug domain"/>
    <property type="match status" value="1"/>
</dbReference>
<dbReference type="STRING" id="234267.Acid_0122"/>
<dbReference type="FunCoup" id="Q02CS9">
    <property type="interactions" value="88"/>
</dbReference>
<dbReference type="GO" id="GO:0009279">
    <property type="term" value="C:cell outer membrane"/>
    <property type="evidence" value="ECO:0007669"/>
    <property type="project" value="UniProtKB-SubCell"/>
</dbReference>
<evidence type="ECO:0000256" key="1">
    <source>
        <dbReference type="ARBA" id="ARBA00004571"/>
    </source>
</evidence>
<dbReference type="InterPro" id="IPR000531">
    <property type="entry name" value="Beta-barrel_TonB"/>
</dbReference>
<evidence type="ECO:0000256" key="12">
    <source>
        <dbReference type="SAM" id="SignalP"/>
    </source>
</evidence>
<dbReference type="PANTHER" id="PTHR30069">
    <property type="entry name" value="TONB-DEPENDENT OUTER MEMBRANE RECEPTOR"/>
    <property type="match status" value="1"/>
</dbReference>
<dbReference type="InterPro" id="IPR039426">
    <property type="entry name" value="TonB-dep_rcpt-like"/>
</dbReference>
<dbReference type="SUPFAM" id="SSF56935">
    <property type="entry name" value="Porins"/>
    <property type="match status" value="1"/>
</dbReference>
<evidence type="ECO:0000259" key="14">
    <source>
        <dbReference type="Pfam" id="PF07715"/>
    </source>
</evidence>
<feature type="domain" description="TonB-dependent receptor-like beta-barrel" evidence="13">
    <location>
        <begin position="268"/>
        <end position="695"/>
    </location>
</feature>
<evidence type="ECO:0000313" key="15">
    <source>
        <dbReference type="EMBL" id="ABJ81137.1"/>
    </source>
</evidence>
<evidence type="ECO:0000256" key="5">
    <source>
        <dbReference type="ARBA" id="ARBA00022729"/>
    </source>
</evidence>
<name>Q02CS9_SOLUE</name>
<dbReference type="InterPro" id="IPR036942">
    <property type="entry name" value="Beta-barrel_TonB_sf"/>
</dbReference>
<dbReference type="CDD" id="cd01347">
    <property type="entry name" value="ligand_gated_channel"/>
    <property type="match status" value="1"/>
</dbReference>